<dbReference type="EMBL" id="QXQB01000001">
    <property type="protein sequence ID" value="RJX41086.1"/>
    <property type="molecule type" value="Genomic_DNA"/>
</dbReference>
<dbReference type="InterPro" id="IPR036582">
    <property type="entry name" value="Mao_N_sf"/>
</dbReference>
<dbReference type="Pfam" id="PF07833">
    <property type="entry name" value="Cu_amine_oxidN1"/>
    <property type="match status" value="1"/>
</dbReference>
<evidence type="ECO:0000259" key="1">
    <source>
        <dbReference type="Pfam" id="PF07833"/>
    </source>
</evidence>
<dbReference type="Gene3D" id="3.30.457.10">
    <property type="entry name" value="Copper amine oxidase-like, N-terminal domain"/>
    <property type="match status" value="1"/>
</dbReference>
<dbReference type="AlphaFoldDB" id="A0A3A6PMY4"/>
<reference evidence="2 3" key="1">
    <citation type="submission" date="2018-09" db="EMBL/GenBank/DDBJ databases">
        <title>Paenibacillus aracenensis nov. sp. isolated from a cave in southern Spain.</title>
        <authorList>
            <person name="Jurado V."/>
            <person name="Gutierrez-Patricio S."/>
            <person name="Gonzalez-Pimentel J.L."/>
            <person name="Miller A.Z."/>
            <person name="Laiz L."/>
            <person name="Saiz-Jimenez C."/>
        </authorList>
    </citation>
    <scope>NUCLEOTIDE SEQUENCE [LARGE SCALE GENOMIC DNA]</scope>
    <source>
        <strain evidence="2 3">JCM 19203</strain>
    </source>
</reference>
<evidence type="ECO:0000313" key="2">
    <source>
        <dbReference type="EMBL" id="RJX41086.1"/>
    </source>
</evidence>
<dbReference type="SUPFAM" id="SSF55383">
    <property type="entry name" value="Copper amine oxidase, domain N"/>
    <property type="match status" value="1"/>
</dbReference>
<accession>A0A3A6PMY4</accession>
<dbReference type="InterPro" id="IPR012854">
    <property type="entry name" value="Cu_amine_oxidase-like_N"/>
</dbReference>
<organism evidence="2 3">
    <name type="scientific">Paenibacillus pinisoli</name>
    <dbReference type="NCBI Taxonomy" id="1276110"/>
    <lineage>
        <taxon>Bacteria</taxon>
        <taxon>Bacillati</taxon>
        <taxon>Bacillota</taxon>
        <taxon>Bacilli</taxon>
        <taxon>Bacillales</taxon>
        <taxon>Paenibacillaceae</taxon>
        <taxon>Paenibacillus</taxon>
    </lineage>
</organism>
<protein>
    <submittedName>
        <fullName evidence="2">Copper amine oxidase N-terminal domain-containing protein</fullName>
    </submittedName>
</protein>
<keyword evidence="3" id="KW-1185">Reference proteome</keyword>
<dbReference type="Proteomes" id="UP000267798">
    <property type="component" value="Unassembled WGS sequence"/>
</dbReference>
<gene>
    <name evidence="2" type="ORF">D3P09_03510</name>
</gene>
<comment type="caution">
    <text evidence="2">The sequence shown here is derived from an EMBL/GenBank/DDBJ whole genome shotgun (WGS) entry which is preliminary data.</text>
</comment>
<feature type="domain" description="Copper amine oxidase-like N-terminal" evidence="1">
    <location>
        <begin position="74"/>
        <end position="175"/>
    </location>
</feature>
<proteinExistence type="predicted"/>
<sequence>MCNLPSPILVYHGIPKERCHTIMSYKKVVLSGILIATAATLYPIPHSSAAAAPQAVEFKINEATYVNHTGKHALAAAPFILNGNAMVPVRALAESLGAEVSWNDKEHTATLSRGKVNLVQVTDRSSFAINGKGERIKLPESVQRVKGMLFVPARSLASLMGAKLEWENSERKVTISAEAENAVQVTYRFDQDQEGWKGGFADLPVDYEKDIYELQYSRELLPDQGNSSNYALMLQGHNRSDDLFMYLTRGVDGFEANKVYDVQLKFALYTSETGGMMGVGGAPGESVYVKAGILGKEPAAVPTPYAGGEYYRMNVDIGSQSQGGKDAKVLGNVIKPDSEKAGYQRVEFEYSAQVKADEHGRIYLLIGTDSGFEGMTTLYYDDIQVTASKIQS</sequence>
<evidence type="ECO:0000313" key="3">
    <source>
        <dbReference type="Proteomes" id="UP000267798"/>
    </source>
</evidence>
<name>A0A3A6PMY4_9BACL</name>